<reference evidence="2 3" key="1">
    <citation type="journal article" date="2015" name="Genome Announc.">
        <title>Expanding the biotechnology potential of lactobacilli through comparative genomics of 213 strains and associated genera.</title>
        <authorList>
            <person name="Sun Z."/>
            <person name="Harris H.M."/>
            <person name="McCann A."/>
            <person name="Guo C."/>
            <person name="Argimon S."/>
            <person name="Zhang W."/>
            <person name="Yang X."/>
            <person name="Jeffery I.B."/>
            <person name="Cooney J.C."/>
            <person name="Kagawa T.F."/>
            <person name="Liu W."/>
            <person name="Song Y."/>
            <person name="Salvetti E."/>
            <person name="Wrobel A."/>
            <person name="Rasinkangas P."/>
            <person name="Parkhill J."/>
            <person name="Rea M.C."/>
            <person name="O'Sullivan O."/>
            <person name="Ritari J."/>
            <person name="Douillard F.P."/>
            <person name="Paul Ross R."/>
            <person name="Yang R."/>
            <person name="Briner A.E."/>
            <person name="Felis G.E."/>
            <person name="de Vos W.M."/>
            <person name="Barrangou R."/>
            <person name="Klaenhammer T.R."/>
            <person name="Caufield P.W."/>
            <person name="Cui Y."/>
            <person name="Zhang H."/>
            <person name="O'Toole P.W."/>
        </authorList>
    </citation>
    <scope>NUCLEOTIDE SEQUENCE [LARGE SCALE GENOMIC DNA]</scope>
    <source>
        <strain evidence="2 3">DSM 23365</strain>
    </source>
</reference>
<accession>A0A0R2FCH3</accession>
<dbReference type="InterPro" id="IPR001584">
    <property type="entry name" value="Integrase_cat-core"/>
</dbReference>
<dbReference type="PATRIC" id="fig|1423804.4.peg.2770"/>
<organism evidence="2 3">
    <name type="scientific">Secundilactobacillus similis DSM 23365 = JCM 2765</name>
    <dbReference type="NCBI Taxonomy" id="1423804"/>
    <lineage>
        <taxon>Bacteria</taxon>
        <taxon>Bacillati</taxon>
        <taxon>Bacillota</taxon>
        <taxon>Bacilli</taxon>
        <taxon>Lactobacillales</taxon>
        <taxon>Lactobacillaceae</taxon>
        <taxon>Secundilactobacillus</taxon>
    </lineage>
</organism>
<name>A0A0R2FCH3_9LACO</name>
<keyword evidence="3" id="KW-1185">Reference proteome</keyword>
<dbReference type="GO" id="GO:0015074">
    <property type="term" value="P:DNA integration"/>
    <property type="evidence" value="ECO:0007669"/>
    <property type="project" value="InterPro"/>
</dbReference>
<evidence type="ECO:0000313" key="2">
    <source>
        <dbReference type="EMBL" id="KRN26223.1"/>
    </source>
</evidence>
<gene>
    <name evidence="2" type="ORF">FD14_GL002561</name>
</gene>
<evidence type="ECO:0000313" key="3">
    <source>
        <dbReference type="Proteomes" id="UP000051442"/>
    </source>
</evidence>
<protein>
    <recommendedName>
        <fullName evidence="1">Integrase catalytic domain-containing protein</fullName>
    </recommendedName>
</protein>
<dbReference type="Pfam" id="PF13333">
    <property type="entry name" value="rve_2"/>
    <property type="match status" value="1"/>
</dbReference>
<dbReference type="AlphaFoldDB" id="A0A0R2FCH3"/>
<evidence type="ECO:0000259" key="1">
    <source>
        <dbReference type="Pfam" id="PF13333"/>
    </source>
</evidence>
<dbReference type="EMBL" id="AYZM01000039">
    <property type="protein sequence ID" value="KRN26223.1"/>
    <property type="molecule type" value="Genomic_DNA"/>
</dbReference>
<sequence>MESYFHLMKVESLNRQKLHTLEELQTAVDRYTEWFNTTRISLKTNCKSPMNYRDELLAA</sequence>
<feature type="domain" description="Integrase catalytic" evidence="1">
    <location>
        <begin position="2"/>
        <end position="56"/>
    </location>
</feature>
<comment type="caution">
    <text evidence="2">The sequence shown here is derived from an EMBL/GenBank/DDBJ whole genome shotgun (WGS) entry which is preliminary data.</text>
</comment>
<proteinExistence type="predicted"/>
<dbReference type="Proteomes" id="UP000051442">
    <property type="component" value="Unassembled WGS sequence"/>
</dbReference>